<dbReference type="InterPro" id="IPR023754">
    <property type="entry name" value="HemeA_Synthase_type2"/>
</dbReference>
<comment type="pathway">
    <text evidence="10">Porphyrin-containing compound metabolism; heme A biosynthesis; heme A from heme O: step 1/1.</text>
</comment>
<dbReference type="OrthoDB" id="1726137at2759"/>
<feature type="transmembrane region" description="Helical" evidence="12">
    <location>
        <begin position="462"/>
        <end position="482"/>
    </location>
</feature>
<keyword evidence="6" id="KW-0560">Oxidoreductase</keyword>
<keyword evidence="3 12" id="KW-0812">Transmembrane</keyword>
<evidence type="ECO:0000313" key="13">
    <source>
        <dbReference type="EMBL" id="KDQ64978.1"/>
    </source>
</evidence>
<evidence type="ECO:0000256" key="2">
    <source>
        <dbReference type="ARBA" id="ARBA00004141"/>
    </source>
</evidence>
<feature type="transmembrane region" description="Helical" evidence="12">
    <location>
        <begin position="228"/>
        <end position="246"/>
    </location>
</feature>
<evidence type="ECO:0000256" key="7">
    <source>
        <dbReference type="ARBA" id="ARBA00023004"/>
    </source>
</evidence>
<dbReference type="InParanoid" id="A0A067QD53"/>
<dbReference type="HAMAP" id="MF_01665">
    <property type="entry name" value="HemeA_synth_type2"/>
    <property type="match status" value="1"/>
</dbReference>
<dbReference type="STRING" id="933084.A0A067QD53"/>
<evidence type="ECO:0000256" key="4">
    <source>
        <dbReference type="ARBA" id="ARBA00022723"/>
    </source>
</evidence>
<gene>
    <name evidence="13" type="ORF">JAAARDRAFT_64772</name>
</gene>
<dbReference type="PANTHER" id="PTHR23289:SF2">
    <property type="entry name" value="CYTOCHROME C OXIDASE ASSEMBLY PROTEIN COX15 HOMOLOG"/>
    <property type="match status" value="1"/>
</dbReference>
<feature type="transmembrane region" description="Helical" evidence="12">
    <location>
        <begin position="401"/>
        <end position="421"/>
    </location>
</feature>
<dbReference type="EMBL" id="KL197709">
    <property type="protein sequence ID" value="KDQ64978.1"/>
    <property type="molecule type" value="Genomic_DNA"/>
</dbReference>
<evidence type="ECO:0000256" key="6">
    <source>
        <dbReference type="ARBA" id="ARBA00023002"/>
    </source>
</evidence>
<dbReference type="Pfam" id="PF02628">
    <property type="entry name" value="COX15-CtaA"/>
    <property type="match status" value="1"/>
</dbReference>
<dbReference type="AlphaFoldDB" id="A0A067QD53"/>
<reference evidence="14" key="1">
    <citation type="journal article" date="2014" name="Proc. Natl. Acad. Sci. U.S.A.">
        <title>Extensive sampling of basidiomycete genomes demonstrates inadequacy of the white-rot/brown-rot paradigm for wood decay fungi.</title>
        <authorList>
            <person name="Riley R."/>
            <person name="Salamov A.A."/>
            <person name="Brown D.W."/>
            <person name="Nagy L.G."/>
            <person name="Floudas D."/>
            <person name="Held B.W."/>
            <person name="Levasseur A."/>
            <person name="Lombard V."/>
            <person name="Morin E."/>
            <person name="Otillar R."/>
            <person name="Lindquist E.A."/>
            <person name="Sun H."/>
            <person name="LaButti K.M."/>
            <person name="Schmutz J."/>
            <person name="Jabbour D."/>
            <person name="Luo H."/>
            <person name="Baker S.E."/>
            <person name="Pisabarro A.G."/>
            <person name="Walton J.D."/>
            <person name="Blanchette R.A."/>
            <person name="Henrissat B."/>
            <person name="Martin F."/>
            <person name="Cullen D."/>
            <person name="Hibbett D.S."/>
            <person name="Grigoriev I.V."/>
        </authorList>
    </citation>
    <scope>NUCLEOTIDE SEQUENCE [LARGE SCALE GENOMIC DNA]</scope>
    <source>
        <strain evidence="14">MUCL 33604</strain>
    </source>
</reference>
<protein>
    <recommendedName>
        <fullName evidence="15">Cytochrome c oxidase assembly protein COX15</fullName>
    </recommendedName>
</protein>
<feature type="transmembrane region" description="Helical" evidence="12">
    <location>
        <begin position="198"/>
        <end position="216"/>
    </location>
</feature>
<evidence type="ECO:0008006" key="15">
    <source>
        <dbReference type="Google" id="ProtNLM"/>
    </source>
</evidence>
<keyword evidence="5 12" id="KW-1133">Transmembrane helix</keyword>
<dbReference type="GO" id="GO:0120547">
    <property type="term" value="F:heme A synthase activity"/>
    <property type="evidence" value="ECO:0007669"/>
    <property type="project" value="UniProtKB-EC"/>
</dbReference>
<dbReference type="Proteomes" id="UP000027265">
    <property type="component" value="Unassembled WGS sequence"/>
</dbReference>
<evidence type="ECO:0000256" key="12">
    <source>
        <dbReference type="SAM" id="Phobius"/>
    </source>
</evidence>
<dbReference type="GO" id="GO:0016653">
    <property type="term" value="F:oxidoreductase activity, acting on NAD(P)H, heme protein as acceptor"/>
    <property type="evidence" value="ECO:0007669"/>
    <property type="project" value="TreeGrafter"/>
</dbReference>
<dbReference type="GO" id="GO:0046872">
    <property type="term" value="F:metal ion binding"/>
    <property type="evidence" value="ECO:0007669"/>
    <property type="project" value="UniProtKB-KW"/>
</dbReference>
<dbReference type="InterPro" id="IPR003780">
    <property type="entry name" value="COX15/CtaA_fam"/>
</dbReference>
<keyword evidence="9 12" id="KW-0472">Membrane</keyword>
<accession>A0A067QD53</accession>
<keyword evidence="14" id="KW-1185">Reference proteome</keyword>
<feature type="transmembrane region" description="Helical" evidence="12">
    <location>
        <begin position="266"/>
        <end position="290"/>
    </location>
</feature>
<comment type="cofactor">
    <cofactor evidence="1">
        <name>heme b</name>
        <dbReference type="ChEBI" id="CHEBI:60344"/>
    </cofactor>
</comment>
<keyword evidence="4" id="KW-0479">Metal-binding</keyword>
<dbReference type="GO" id="GO:0005743">
    <property type="term" value="C:mitochondrial inner membrane"/>
    <property type="evidence" value="ECO:0007669"/>
    <property type="project" value="TreeGrafter"/>
</dbReference>
<name>A0A067QD53_9AGAM</name>
<evidence type="ECO:0000256" key="8">
    <source>
        <dbReference type="ARBA" id="ARBA00023133"/>
    </source>
</evidence>
<feature type="transmembrane region" description="Helical" evidence="12">
    <location>
        <begin position="433"/>
        <end position="456"/>
    </location>
</feature>
<evidence type="ECO:0000256" key="10">
    <source>
        <dbReference type="ARBA" id="ARBA00044501"/>
    </source>
</evidence>
<evidence type="ECO:0000256" key="5">
    <source>
        <dbReference type="ARBA" id="ARBA00022989"/>
    </source>
</evidence>
<evidence type="ECO:0000256" key="1">
    <source>
        <dbReference type="ARBA" id="ARBA00001970"/>
    </source>
</evidence>
<comment type="catalytic activity">
    <reaction evidence="11">
        <text>Fe(II)-heme o + 2 A + H2O = Fe(II)-heme a + 2 AH2</text>
        <dbReference type="Rhea" id="RHEA:63388"/>
        <dbReference type="ChEBI" id="CHEBI:13193"/>
        <dbReference type="ChEBI" id="CHEBI:15377"/>
        <dbReference type="ChEBI" id="CHEBI:17499"/>
        <dbReference type="ChEBI" id="CHEBI:60530"/>
        <dbReference type="ChEBI" id="CHEBI:61715"/>
        <dbReference type="EC" id="1.17.99.9"/>
    </reaction>
    <physiologicalReaction direction="left-to-right" evidence="11">
        <dbReference type="Rhea" id="RHEA:63389"/>
    </physiologicalReaction>
</comment>
<dbReference type="HOGENOM" id="CLU_017627_0_1_1"/>
<organism evidence="13 14">
    <name type="scientific">Jaapia argillacea MUCL 33604</name>
    <dbReference type="NCBI Taxonomy" id="933084"/>
    <lineage>
        <taxon>Eukaryota</taxon>
        <taxon>Fungi</taxon>
        <taxon>Dikarya</taxon>
        <taxon>Basidiomycota</taxon>
        <taxon>Agaricomycotina</taxon>
        <taxon>Agaricomycetes</taxon>
        <taxon>Agaricomycetidae</taxon>
        <taxon>Jaapiales</taxon>
        <taxon>Jaapiaceae</taxon>
        <taxon>Jaapia</taxon>
    </lineage>
</organism>
<evidence type="ECO:0000313" key="14">
    <source>
        <dbReference type="Proteomes" id="UP000027265"/>
    </source>
</evidence>
<proteinExistence type="inferred from homology"/>
<dbReference type="FunCoup" id="A0A067QD53">
    <property type="interactions" value="553"/>
</dbReference>
<evidence type="ECO:0000256" key="9">
    <source>
        <dbReference type="ARBA" id="ARBA00023136"/>
    </source>
</evidence>
<comment type="subcellular location">
    <subcellularLocation>
        <location evidence="2">Membrane</location>
        <topology evidence="2">Multi-pass membrane protein</topology>
    </subcellularLocation>
</comment>
<feature type="transmembrane region" description="Helical" evidence="12">
    <location>
        <begin position="325"/>
        <end position="346"/>
    </location>
</feature>
<keyword evidence="7" id="KW-0408">Iron</keyword>
<dbReference type="PANTHER" id="PTHR23289">
    <property type="entry name" value="CYTOCHROME C OXIDASE ASSEMBLY PROTEIN COX15"/>
    <property type="match status" value="1"/>
</dbReference>
<evidence type="ECO:0000256" key="3">
    <source>
        <dbReference type="ARBA" id="ARBA00022692"/>
    </source>
</evidence>
<keyword evidence="8" id="KW-0350">Heme biosynthesis</keyword>
<sequence length="504" mass="55057">MLASAFARAGLGSLKYQTSLCSRALFSKTFKPSGSPFSTCARAQWPALLKLSNALGVSPRSFHRAKPSSIKPTVVPLTERLHATRPRFFFSNAVQPSGGAASPVLPVLSPASVGHWLKGCGALVFAVIVVGGVTRLTESGLSITEWHPIAGCLPPSSEEAWDVEFDKYKATPEFKILNQSITMDEFKSIFYMEWSHRVLGRLIGVAFIVPAAYFAIRKKLTASLPKKLLGMALLIAAQGVIGWYMVKSGLEDSIIEVNAVPRVSQYRLALHLGTAFVLYGGLMGTGLAALSDWNWAHGGLWSKVVDGRSPRDVIRNPLVRKFKKFTWAMTALIFLTAISGAFAAGLDAGMMYDEFPYMGGRLVPPKDELLDRAYAKKSDCSDLWWRNILENPTMTQFNHRWLAVSTYIATGALCATTLLPSYRAVLPPLTKHFAHVAFGVANIQLALGISTLLYFVPVSLAACHQAGSVALFTLMVHILTSLRRPGQAARTWRQAWAMASKKSH</sequence>
<dbReference type="GO" id="GO:0006784">
    <property type="term" value="P:heme A biosynthetic process"/>
    <property type="evidence" value="ECO:0007669"/>
    <property type="project" value="InterPro"/>
</dbReference>
<evidence type="ECO:0000256" key="11">
    <source>
        <dbReference type="ARBA" id="ARBA00048044"/>
    </source>
</evidence>